<protein>
    <submittedName>
        <fullName evidence="2">Uncharacterized protein</fullName>
    </submittedName>
</protein>
<dbReference type="Proteomes" id="UP000601597">
    <property type="component" value="Unassembled WGS sequence"/>
</dbReference>
<evidence type="ECO:0000256" key="1">
    <source>
        <dbReference type="SAM" id="MobiDB-lite"/>
    </source>
</evidence>
<proteinExistence type="predicted"/>
<reference evidence="3" key="1">
    <citation type="journal article" date="2019" name="Int. J. Syst. Evol. Microbiol.">
        <title>The Global Catalogue of Microorganisms (GCM) 10K type strain sequencing project: providing services to taxonomists for standard genome sequencing and annotation.</title>
        <authorList>
            <consortium name="The Broad Institute Genomics Platform"/>
            <consortium name="The Broad Institute Genome Sequencing Center for Infectious Disease"/>
            <person name="Wu L."/>
            <person name="Ma J."/>
        </authorList>
    </citation>
    <scope>NUCLEOTIDE SEQUENCE [LARGE SCALE GENOMIC DNA]</scope>
    <source>
        <strain evidence="3">KCTC 22280</strain>
    </source>
</reference>
<gene>
    <name evidence="2" type="ORF">GCM10007071_24590</name>
</gene>
<keyword evidence="3" id="KW-1185">Reference proteome</keyword>
<accession>A0ABQ3B4A0</accession>
<evidence type="ECO:0000313" key="3">
    <source>
        <dbReference type="Proteomes" id="UP000601597"/>
    </source>
</evidence>
<name>A0ABQ3B4A0_9GAMM</name>
<dbReference type="EMBL" id="BMXV01000005">
    <property type="protein sequence ID" value="GGY76251.1"/>
    <property type="molecule type" value="Genomic_DNA"/>
</dbReference>
<evidence type="ECO:0000313" key="2">
    <source>
        <dbReference type="EMBL" id="GGY76251.1"/>
    </source>
</evidence>
<organism evidence="2 3">
    <name type="scientific">Marinobacter zhanjiangensis</name>
    <dbReference type="NCBI Taxonomy" id="578215"/>
    <lineage>
        <taxon>Bacteria</taxon>
        <taxon>Pseudomonadati</taxon>
        <taxon>Pseudomonadota</taxon>
        <taxon>Gammaproteobacteria</taxon>
        <taxon>Pseudomonadales</taxon>
        <taxon>Marinobacteraceae</taxon>
        <taxon>Marinobacter</taxon>
    </lineage>
</organism>
<sequence length="49" mass="5231">MGSDPDFYKPPLDGSNALGGYKGNQGPRGLFYEIHHGNAPTKADNGRPD</sequence>
<comment type="caution">
    <text evidence="2">The sequence shown here is derived from an EMBL/GenBank/DDBJ whole genome shotgun (WGS) entry which is preliminary data.</text>
</comment>
<feature type="region of interest" description="Disordered" evidence="1">
    <location>
        <begin position="1"/>
        <end position="49"/>
    </location>
</feature>